<dbReference type="EMBL" id="NVSR01000068">
    <property type="protein sequence ID" value="PCI27220.1"/>
    <property type="molecule type" value="Genomic_DNA"/>
</dbReference>
<dbReference type="InterPro" id="IPR029045">
    <property type="entry name" value="ClpP/crotonase-like_dom_sf"/>
</dbReference>
<dbReference type="SUPFAM" id="SSF52096">
    <property type="entry name" value="ClpP/crotonase"/>
    <property type="match status" value="1"/>
</dbReference>
<dbReference type="InterPro" id="IPR002142">
    <property type="entry name" value="Peptidase_S49"/>
</dbReference>
<accession>A0A2A4T0Q2</accession>
<dbReference type="Gene3D" id="6.20.330.10">
    <property type="match status" value="1"/>
</dbReference>
<dbReference type="InterPro" id="IPR004635">
    <property type="entry name" value="Pept_S49_SppA"/>
</dbReference>
<evidence type="ECO:0000256" key="1">
    <source>
        <dbReference type="ARBA" id="ARBA00008683"/>
    </source>
</evidence>
<dbReference type="PANTHER" id="PTHR42987">
    <property type="entry name" value="PEPTIDASE S49"/>
    <property type="match status" value="1"/>
</dbReference>
<dbReference type="AlphaFoldDB" id="A0A2A4T0Q2"/>
<evidence type="ECO:0000259" key="5">
    <source>
        <dbReference type="Pfam" id="PF01343"/>
    </source>
</evidence>
<keyword evidence="3" id="KW-0378">Hydrolase</keyword>
<keyword evidence="4" id="KW-0720">Serine protease</keyword>
<proteinExistence type="inferred from homology"/>
<evidence type="ECO:0000256" key="2">
    <source>
        <dbReference type="ARBA" id="ARBA00022670"/>
    </source>
</evidence>
<evidence type="ECO:0000256" key="4">
    <source>
        <dbReference type="ARBA" id="ARBA00022825"/>
    </source>
</evidence>
<dbReference type="InterPro" id="IPR047272">
    <property type="entry name" value="S49_SppA_C"/>
</dbReference>
<dbReference type="PANTHER" id="PTHR42987:SF4">
    <property type="entry name" value="PROTEASE SOHB-RELATED"/>
    <property type="match status" value="1"/>
</dbReference>
<dbReference type="Pfam" id="PF01343">
    <property type="entry name" value="Peptidase_S49"/>
    <property type="match status" value="1"/>
</dbReference>
<organism evidence="6 7">
    <name type="scientific">SAR324 cluster bacterium</name>
    <dbReference type="NCBI Taxonomy" id="2024889"/>
    <lineage>
        <taxon>Bacteria</taxon>
        <taxon>Deltaproteobacteria</taxon>
        <taxon>SAR324 cluster</taxon>
    </lineage>
</organism>
<dbReference type="GO" id="GO:0006508">
    <property type="term" value="P:proteolysis"/>
    <property type="evidence" value="ECO:0007669"/>
    <property type="project" value="UniProtKB-KW"/>
</dbReference>
<comment type="similarity">
    <text evidence="1">Belongs to the peptidase S49 family.</text>
</comment>
<protein>
    <submittedName>
        <fullName evidence="6">Signal peptide peptidase SppA</fullName>
    </submittedName>
</protein>
<gene>
    <name evidence="6" type="primary">sppA</name>
    <name evidence="6" type="ORF">COB67_09010</name>
</gene>
<feature type="domain" description="Peptidase S49" evidence="5">
    <location>
        <begin position="117"/>
        <end position="267"/>
    </location>
</feature>
<dbReference type="CDD" id="cd07023">
    <property type="entry name" value="S49_Sppa_N_C"/>
    <property type="match status" value="1"/>
</dbReference>
<reference evidence="7" key="1">
    <citation type="submission" date="2017-08" db="EMBL/GenBank/DDBJ databases">
        <title>A dynamic microbial community with high functional redundancy inhabits the cold, oxic subseafloor aquifer.</title>
        <authorList>
            <person name="Tully B.J."/>
            <person name="Wheat C.G."/>
            <person name="Glazer B.T."/>
            <person name="Huber J.A."/>
        </authorList>
    </citation>
    <scope>NUCLEOTIDE SEQUENCE [LARGE SCALE GENOMIC DNA]</scope>
</reference>
<dbReference type="NCBIfam" id="TIGR00706">
    <property type="entry name" value="SppA_dom"/>
    <property type="match status" value="1"/>
</dbReference>
<dbReference type="Gene3D" id="3.90.226.10">
    <property type="entry name" value="2-enoyl-CoA Hydratase, Chain A, domain 1"/>
    <property type="match status" value="1"/>
</dbReference>
<evidence type="ECO:0000313" key="7">
    <source>
        <dbReference type="Proteomes" id="UP000218113"/>
    </source>
</evidence>
<dbReference type="Proteomes" id="UP000218113">
    <property type="component" value="Unassembled WGS sequence"/>
</dbReference>
<keyword evidence="2" id="KW-0645">Protease</keyword>
<evidence type="ECO:0000256" key="3">
    <source>
        <dbReference type="ARBA" id="ARBA00022801"/>
    </source>
</evidence>
<dbReference type="GO" id="GO:0008236">
    <property type="term" value="F:serine-type peptidase activity"/>
    <property type="evidence" value="ECO:0007669"/>
    <property type="project" value="UniProtKB-KW"/>
</dbReference>
<name>A0A2A4T0Q2_9DELT</name>
<sequence length="319" mass="35394">MTKIKGFFLLIGLLTLNGCFFSIPDPNQLNPLSETELGGQGPHKILVMEISGIISQEGQEARFGEAPKVGMVARIKEELLRAEMDSSIKAILLLINSPGGEVTASDLIYHELNRFRKKTKIPIISNIVSIGASGGYYIAMASDRVMAHPTAITGSIGVIISSVNVFKLMEKIGVQDSTYKSGVFKDMGSPLKPPNSQERQLFDNLVQQLYQQFVSIVVDSRKLSREEVLKLADGRVYLAAEAKKSGLIDEIGYMEDSIKLAQSLAGISSARLVTYHRPQEFKNNIYNRTYFSADRLNLFNLSIRRLSGPKFLYLWNPSL</sequence>
<evidence type="ECO:0000313" key="6">
    <source>
        <dbReference type="EMBL" id="PCI27220.1"/>
    </source>
</evidence>
<comment type="caution">
    <text evidence="6">The sequence shown here is derived from an EMBL/GenBank/DDBJ whole genome shotgun (WGS) entry which is preliminary data.</text>
</comment>